<dbReference type="AlphaFoldDB" id="A0A1J9U6P5"/>
<dbReference type="GO" id="GO:0006826">
    <property type="term" value="P:iron ion transport"/>
    <property type="evidence" value="ECO:0007669"/>
    <property type="project" value="UniProtKB-KW"/>
</dbReference>
<dbReference type="Gene3D" id="3.40.190.10">
    <property type="entry name" value="Periplasmic binding protein-like II"/>
    <property type="match status" value="2"/>
</dbReference>
<dbReference type="EMBL" id="MAOI01000123">
    <property type="protein sequence ID" value="OJD73689.1"/>
    <property type="molecule type" value="Genomic_DNA"/>
</dbReference>
<comment type="similarity">
    <text evidence="1">Belongs to the bacterial solute-binding protein 1 family.</text>
</comment>
<gene>
    <name evidence="6" type="ORF">BAU28_05995</name>
</gene>
<keyword evidence="2" id="KW-0406">Ion transport</keyword>
<accession>A0A1J9U6P5</accession>
<dbReference type="GeneID" id="87594709"/>
<evidence type="ECO:0000256" key="5">
    <source>
        <dbReference type="SAM" id="SignalP"/>
    </source>
</evidence>
<protein>
    <submittedName>
        <fullName evidence="6">Fe(3+) ABC transporter substrate-binding protein</fullName>
    </submittedName>
</protein>
<sequence length="355" mass="39059">MKKLLSVSLAAMMALGTLAGCASKKEEDVAAKTKKKEESKVVNVYTARHYESDDKLFESFTADTGVKVNVVKGKAEELIERLKREGESTEADLFITVDGGVLNTAKKNGVLQPVSSKEIDKNVPKNLRDKDNEWIGLATRARVLVYAKDRVKPEQLSTYEDIATANWKGKVLARSSTSLYNQSLLASFIALNGEQKAEEWAKGIVENFAQDPQGGDRDQAKAVVAGKADVAIMNTYYVGLLANSQDPEEVKVAEKLGVFFPNQDTTGTHVNISGAGLVKHSKNKENAVKLIEYFTSEKAQTELSKANFEFPVNKKAEMPELLKSWGTFKTQKIDFAVLGENNAKATQIFNKVGWK</sequence>
<evidence type="ECO:0000256" key="4">
    <source>
        <dbReference type="PIRSR" id="PIRSR002825-1"/>
    </source>
</evidence>
<dbReference type="PIRSF" id="PIRSF002825">
    <property type="entry name" value="CfbpA"/>
    <property type="match status" value="1"/>
</dbReference>
<name>A0A1J9U6P5_9BACI</name>
<evidence type="ECO:0000313" key="6">
    <source>
        <dbReference type="EMBL" id="OJD73689.1"/>
    </source>
</evidence>
<dbReference type="GO" id="GO:0046872">
    <property type="term" value="F:metal ion binding"/>
    <property type="evidence" value="ECO:0007669"/>
    <property type="project" value="UniProtKB-KW"/>
</dbReference>
<dbReference type="InterPro" id="IPR026045">
    <property type="entry name" value="Ferric-bd"/>
</dbReference>
<evidence type="ECO:0000256" key="3">
    <source>
        <dbReference type="ARBA" id="ARBA00022729"/>
    </source>
</evidence>
<dbReference type="PANTHER" id="PTHR30006:SF15">
    <property type="entry name" value="IRON-UTILIZATION PERIPLASMIC PROTEIN"/>
    <property type="match status" value="1"/>
</dbReference>
<keyword evidence="2" id="KW-0410">Iron transport</keyword>
<dbReference type="RefSeq" id="WP_071720711.1">
    <property type="nucleotide sequence ID" value="NZ_CBCSHB010000001.1"/>
</dbReference>
<feature type="binding site" evidence="4">
    <location>
        <position position="236"/>
    </location>
    <ligand>
        <name>Fe cation</name>
        <dbReference type="ChEBI" id="CHEBI:24875"/>
    </ligand>
</feature>
<keyword evidence="2" id="KW-0813">Transport</keyword>
<feature type="chain" id="PRO_5039167976" evidence="5">
    <location>
        <begin position="20"/>
        <end position="355"/>
    </location>
</feature>
<dbReference type="Proteomes" id="UP000182788">
    <property type="component" value="Unassembled WGS sequence"/>
</dbReference>
<evidence type="ECO:0000256" key="2">
    <source>
        <dbReference type="ARBA" id="ARBA00022496"/>
    </source>
</evidence>
<dbReference type="SUPFAM" id="SSF53850">
    <property type="entry name" value="Periplasmic binding protein-like II"/>
    <property type="match status" value="1"/>
</dbReference>
<dbReference type="Pfam" id="PF13343">
    <property type="entry name" value="SBP_bac_6"/>
    <property type="match status" value="1"/>
</dbReference>
<evidence type="ECO:0000256" key="1">
    <source>
        <dbReference type="ARBA" id="ARBA00008520"/>
    </source>
</evidence>
<keyword evidence="3 5" id="KW-0732">Signal</keyword>
<proteinExistence type="inferred from homology"/>
<reference evidence="6 7" key="1">
    <citation type="submission" date="2016-06" db="EMBL/GenBank/DDBJ databases">
        <title>First insights into the genetic diversity and population structure of in the Bacillus cereus group bacteria from diverse marine environments.</title>
        <authorList>
            <person name="Liu Y."/>
            <person name="Lai Q."/>
            <person name="Shao Z."/>
        </authorList>
    </citation>
    <scope>NUCLEOTIDE SEQUENCE [LARGE SCALE GENOMIC DNA]</scope>
    <source>
        <strain evidence="6 7">NH24A2</strain>
    </source>
</reference>
<keyword evidence="4" id="KW-0408">Iron</keyword>
<dbReference type="CDD" id="cd13542">
    <property type="entry name" value="PBP2_FutA1_ilke"/>
    <property type="match status" value="1"/>
</dbReference>
<comment type="caution">
    <text evidence="6">The sequence shown here is derived from an EMBL/GenBank/DDBJ whole genome shotgun (WGS) entry which is preliminary data.</text>
</comment>
<feature type="signal peptide" evidence="5">
    <location>
        <begin position="1"/>
        <end position="19"/>
    </location>
</feature>
<evidence type="ECO:0000313" key="7">
    <source>
        <dbReference type="Proteomes" id="UP000182788"/>
    </source>
</evidence>
<keyword evidence="4" id="KW-0479">Metal-binding</keyword>
<organism evidence="6 7">
    <name type="scientific">Bacillus paramycoides</name>
    <dbReference type="NCBI Taxonomy" id="2026194"/>
    <lineage>
        <taxon>Bacteria</taxon>
        <taxon>Bacillati</taxon>
        <taxon>Bacillota</taxon>
        <taxon>Bacilli</taxon>
        <taxon>Bacillales</taxon>
        <taxon>Bacillaceae</taxon>
        <taxon>Bacillus</taxon>
        <taxon>Bacillus cereus group</taxon>
    </lineage>
</organism>
<feature type="binding site" evidence="4">
    <location>
        <position position="237"/>
    </location>
    <ligand>
        <name>Fe cation</name>
        <dbReference type="ChEBI" id="CHEBI:24875"/>
    </ligand>
</feature>
<feature type="binding site" evidence="4">
    <location>
        <position position="49"/>
    </location>
    <ligand>
        <name>Fe cation</name>
        <dbReference type="ChEBI" id="CHEBI:24875"/>
    </ligand>
</feature>
<dbReference type="GO" id="GO:0030288">
    <property type="term" value="C:outer membrane-bounded periplasmic space"/>
    <property type="evidence" value="ECO:0007669"/>
    <property type="project" value="TreeGrafter"/>
</dbReference>
<dbReference type="PROSITE" id="PS51257">
    <property type="entry name" value="PROKAR_LIPOPROTEIN"/>
    <property type="match status" value="1"/>
</dbReference>
<dbReference type="PANTHER" id="PTHR30006">
    <property type="entry name" value="THIAMINE-BINDING PERIPLASMIC PROTEIN-RELATED"/>
    <property type="match status" value="1"/>
</dbReference>